<feature type="region of interest" description="Disordered" evidence="2">
    <location>
        <begin position="1"/>
        <end position="26"/>
    </location>
</feature>
<keyword evidence="3" id="KW-1133">Transmembrane helix</keyword>
<keyword evidence="1" id="KW-0175">Coiled coil</keyword>
<dbReference type="EMBL" id="KP795454">
    <property type="protein sequence ID" value="AKN35848.1"/>
    <property type="molecule type" value="Genomic_DNA"/>
</dbReference>
<sequence length="482" mass="51104">MMKKSLHQFFSRGQNESLESDTKTQLNEQGQARNNLILGAALLVVMVGFGLFWFISNPTATPVKHSAPSLGAVLDDEYTREDAQSAERSNERTLEQLAKQVKGLSEQNARLLEQSDAQEDKAAAAALTWEQEKSALTTELKDAVQRLDTAVTTALNPPPSLGGGASNLGGGASNTFSTDVDPFDYASVSPPRYEDTHRYEDAKDHQPLQTLVQSEGSQPTGIETFIIPTKARNQRTDDNYVPAGSFVTAVMTGGANANAGVSGQSSTSPVLFEMLNGGFLPNGKHTKLKGCTMTGSAYGDISSSRGIVRGSRLSCVRHDNSILDIPVEATVFNFGKNGIAGTAIMRNSKIIQSAGIAGILSGLGNAATGMSQTQSVSALGSTTSVDPSKMGLNVLGSATSEVASKLSDYYLKLAEQYHPDIEIRQGAVVNIVFLKGFPLYDTAAYSQEMKRAEEQRNAVKTVTSNPIVALAGAAGQSIGQVK</sequence>
<dbReference type="AlphaFoldDB" id="A0A0H3ZIU1"/>
<dbReference type="CDD" id="cd16430">
    <property type="entry name" value="TraB"/>
    <property type="match status" value="1"/>
</dbReference>
<evidence type="ECO:0000256" key="3">
    <source>
        <dbReference type="SAM" id="Phobius"/>
    </source>
</evidence>
<reference evidence="4" key="1">
    <citation type="journal article" date="2015" name="MBio">
        <title>Eco-Evolutionary Dynamics of Episomes among Ecologically Cohesive Bacterial Populations.</title>
        <authorList>
            <person name="Xue H."/>
            <person name="Cordero O.X."/>
            <person name="Camas F.M."/>
            <person name="Trimble W."/>
            <person name="Meyer F."/>
            <person name="Guglielmini J."/>
            <person name="Rocha E.P."/>
            <person name="Polz M.F."/>
        </authorList>
    </citation>
    <scope>NUCLEOTIDE SEQUENCE</scope>
    <source>
        <strain evidence="4">FF_112</strain>
    </source>
</reference>
<feature type="coiled-coil region" evidence="1">
    <location>
        <begin position="87"/>
        <end position="121"/>
    </location>
</feature>
<organism evidence="4">
    <name type="scientific">Vibrio tasmaniensis</name>
    <dbReference type="NCBI Taxonomy" id="212663"/>
    <lineage>
        <taxon>Bacteria</taxon>
        <taxon>Pseudomonadati</taxon>
        <taxon>Pseudomonadota</taxon>
        <taxon>Gammaproteobacteria</taxon>
        <taxon>Vibrionales</taxon>
        <taxon>Vibrionaceae</taxon>
        <taxon>Vibrio</taxon>
    </lineage>
</organism>
<accession>A0A0H3ZIU1</accession>
<proteinExistence type="predicted"/>
<protein>
    <submittedName>
        <fullName evidence="4">IncF plasmid conjugative transfer pilus assemblyprotein TraB</fullName>
    </submittedName>
</protein>
<name>A0A0H3ZIU1_9VIBR</name>
<feature type="compositionally biased region" description="Gly residues" evidence="2">
    <location>
        <begin position="161"/>
        <end position="172"/>
    </location>
</feature>
<dbReference type="Pfam" id="PF03743">
    <property type="entry name" value="TrbI"/>
    <property type="match status" value="1"/>
</dbReference>
<feature type="compositionally biased region" description="Polar residues" evidence="2">
    <location>
        <begin position="11"/>
        <end position="26"/>
    </location>
</feature>
<evidence type="ECO:0000256" key="1">
    <source>
        <dbReference type="SAM" id="Coils"/>
    </source>
</evidence>
<keyword evidence="3" id="KW-0812">Transmembrane</keyword>
<feature type="transmembrane region" description="Helical" evidence="3">
    <location>
        <begin position="36"/>
        <end position="55"/>
    </location>
</feature>
<evidence type="ECO:0000313" key="4">
    <source>
        <dbReference type="EMBL" id="AKN35848.1"/>
    </source>
</evidence>
<evidence type="ECO:0000256" key="2">
    <source>
        <dbReference type="SAM" id="MobiDB-lite"/>
    </source>
</evidence>
<feature type="compositionally biased region" description="Basic and acidic residues" evidence="2">
    <location>
        <begin position="192"/>
        <end position="206"/>
    </location>
</feature>
<dbReference type="InterPro" id="IPR005498">
    <property type="entry name" value="T4SS_VirB10/TraB/TrbI"/>
</dbReference>
<feature type="region of interest" description="Disordered" evidence="2">
    <location>
        <begin position="153"/>
        <end position="206"/>
    </location>
</feature>
<keyword evidence="3" id="KW-0472">Membrane</keyword>